<accession>A0A9N9SVW9</accession>
<dbReference type="PANTHER" id="PTHR33939:SF1">
    <property type="entry name" value="DUF4371 DOMAIN-CONTAINING PROTEIN"/>
    <property type="match status" value="1"/>
</dbReference>
<proteinExistence type="predicted"/>
<dbReference type="EMBL" id="OU898277">
    <property type="protein sequence ID" value="CAG9830457.1"/>
    <property type="molecule type" value="Genomic_DNA"/>
</dbReference>
<protein>
    <recommendedName>
        <fullName evidence="2">Ig-like domain-containing protein</fullName>
    </recommendedName>
</protein>
<dbReference type="GO" id="GO:0003676">
    <property type="term" value="F:nucleic acid binding"/>
    <property type="evidence" value="ECO:0007669"/>
    <property type="project" value="InterPro"/>
</dbReference>
<evidence type="ECO:0000259" key="2">
    <source>
        <dbReference type="PROSITE" id="PS50835"/>
    </source>
</evidence>
<keyword evidence="4" id="KW-1185">Reference proteome</keyword>
<dbReference type="Gene3D" id="3.30.420.10">
    <property type="entry name" value="Ribonuclease H-like superfamily/Ribonuclease H"/>
    <property type="match status" value="1"/>
</dbReference>
<dbReference type="InterPro" id="IPR000884">
    <property type="entry name" value="TSP1_rpt"/>
</dbReference>
<organism evidence="3 4">
    <name type="scientific">Diabrotica balteata</name>
    <name type="common">Banded cucumber beetle</name>
    <dbReference type="NCBI Taxonomy" id="107213"/>
    <lineage>
        <taxon>Eukaryota</taxon>
        <taxon>Metazoa</taxon>
        <taxon>Ecdysozoa</taxon>
        <taxon>Arthropoda</taxon>
        <taxon>Hexapoda</taxon>
        <taxon>Insecta</taxon>
        <taxon>Pterygota</taxon>
        <taxon>Neoptera</taxon>
        <taxon>Endopterygota</taxon>
        <taxon>Coleoptera</taxon>
        <taxon>Polyphaga</taxon>
        <taxon>Cucujiformia</taxon>
        <taxon>Chrysomeloidea</taxon>
        <taxon>Chrysomelidae</taxon>
        <taxon>Galerucinae</taxon>
        <taxon>Diabroticina</taxon>
        <taxon>Diabroticites</taxon>
        <taxon>Diabrotica</taxon>
    </lineage>
</organism>
<dbReference type="PANTHER" id="PTHR33939">
    <property type="entry name" value="PROTEIN CBG22215"/>
    <property type="match status" value="1"/>
</dbReference>
<sequence>MPRRVLDVDSLICSVHKYFTDEKENGGPLKSVMSVQQGVCDALGFSKTKLRGVLQNRNNEQPKEDHRKTRLSLKTKDIPDGKKFEIRDTIYRMRANKEHVTLNKILSELKDRKFDEIGRTSLWGATKRIWQDDNVKSIKHTYGEGKRHIILHAGGKSGFIKGADLIFSSKSKSSDYHDNMNTEMFVKWLHEKLLPELLRLANIHAKPKTFVADQIIESYGHQVLRLPPYHCQFNPIEYIWGIAKQYDNHIGPNGYSDDAVRETWRKALSIVTPEVWCNFAPQTGWVTWTANCEPLDLDGPPRDGGWSAWSPWTCTASCGGGEGFRTRTCSNPRPNIFGKLCQGSPTSNGKCNDFPCGDISPETMDTIKNHLQRKSFNYIVEEGSSKLIRNNKDVLKLIAKESPKAYYEWTLNGIFIKPEPNRVIFQKENIEVKNIRQTDSGVYVCILFRVNKKRVILRVITISVISQTFDIDTRATRSLTIPCNSVILAYVYTDLSLAVHLNDQVYVDYGTTMLSAVNTYQIDTLNMSHTGNWTCVVDQKDLKFKWTTNFLRINVKKAPNLFTNLMEDKLTKPIFGWMKSETQVLAFLKRHPTTVQRTSEAVSDASDCVSEAEIRKWFKDINNYLVSKNLIINDSSRMTTNPIPIFRFAQKLAKFLLEKARKMFIL</sequence>
<dbReference type="InterPro" id="IPR007110">
    <property type="entry name" value="Ig-like_dom"/>
</dbReference>
<dbReference type="SMART" id="SM00209">
    <property type="entry name" value="TSP1"/>
    <property type="match status" value="1"/>
</dbReference>
<dbReference type="InterPro" id="IPR036383">
    <property type="entry name" value="TSP1_rpt_sf"/>
</dbReference>
<dbReference type="AlphaFoldDB" id="A0A9N9SVW9"/>
<reference evidence="3" key="1">
    <citation type="submission" date="2022-01" db="EMBL/GenBank/DDBJ databases">
        <authorList>
            <person name="King R."/>
        </authorList>
    </citation>
    <scope>NUCLEOTIDE SEQUENCE</scope>
</reference>
<dbReference type="SUPFAM" id="SSF82895">
    <property type="entry name" value="TSP-1 type 1 repeat"/>
    <property type="match status" value="1"/>
</dbReference>
<dbReference type="InterPro" id="IPR036179">
    <property type="entry name" value="Ig-like_dom_sf"/>
</dbReference>
<keyword evidence="1" id="KW-1015">Disulfide bond</keyword>
<dbReference type="OrthoDB" id="1915767at2759"/>
<dbReference type="Gene3D" id="2.20.100.10">
    <property type="entry name" value="Thrombospondin type-1 (TSP1) repeat"/>
    <property type="match status" value="1"/>
</dbReference>
<dbReference type="InterPro" id="IPR036397">
    <property type="entry name" value="RNaseH_sf"/>
</dbReference>
<dbReference type="FunFam" id="2.20.100.10:FF:000001">
    <property type="entry name" value="semaphorin-5A isoform X1"/>
    <property type="match status" value="1"/>
</dbReference>
<dbReference type="SUPFAM" id="SSF48726">
    <property type="entry name" value="Immunoglobulin"/>
    <property type="match status" value="1"/>
</dbReference>
<feature type="domain" description="Ig-like" evidence="2">
    <location>
        <begin position="361"/>
        <end position="445"/>
    </location>
</feature>
<evidence type="ECO:0000313" key="4">
    <source>
        <dbReference type="Proteomes" id="UP001153709"/>
    </source>
</evidence>
<name>A0A9N9SVW9_DIABA</name>
<dbReference type="Gene3D" id="2.60.40.10">
    <property type="entry name" value="Immunoglobulins"/>
    <property type="match status" value="1"/>
</dbReference>
<gene>
    <name evidence="3" type="ORF">DIABBA_LOCUS4158</name>
</gene>
<evidence type="ECO:0000313" key="3">
    <source>
        <dbReference type="EMBL" id="CAG9830457.1"/>
    </source>
</evidence>
<evidence type="ECO:0000256" key="1">
    <source>
        <dbReference type="ARBA" id="ARBA00023157"/>
    </source>
</evidence>
<dbReference type="InterPro" id="IPR013783">
    <property type="entry name" value="Ig-like_fold"/>
</dbReference>
<dbReference type="PROSITE" id="PS50835">
    <property type="entry name" value="IG_LIKE"/>
    <property type="match status" value="1"/>
</dbReference>
<dbReference type="Pfam" id="PF00090">
    <property type="entry name" value="TSP_1"/>
    <property type="match status" value="1"/>
</dbReference>
<dbReference type="PROSITE" id="PS50092">
    <property type="entry name" value="TSP1"/>
    <property type="match status" value="1"/>
</dbReference>
<dbReference type="Proteomes" id="UP001153709">
    <property type="component" value="Chromosome 2"/>
</dbReference>